<dbReference type="PANTHER" id="PTHR31687:SF3">
    <property type="entry name" value="PROTEIN URG3"/>
    <property type="match status" value="1"/>
</dbReference>
<sequence length="136" mass="15031">MEPMNQVMGIKFDQVEKMTGLPEYRNGGLFVDLGVLTLKKEDYERGLAQQDQSGAEKVPKFAAFDPVVVEWRALTIVLLDMTAQKIRENLGLSKEELQLASILEGGTWKAGREIAAQLRPQTKGPPIAIISDGTVF</sequence>
<accession>A0ABR2WRP3</accession>
<gene>
    <name evidence="1" type="ORF">K7432_008522</name>
</gene>
<evidence type="ECO:0000313" key="1">
    <source>
        <dbReference type="EMBL" id="KAK9764179.1"/>
    </source>
</evidence>
<evidence type="ECO:0000313" key="2">
    <source>
        <dbReference type="Proteomes" id="UP001479436"/>
    </source>
</evidence>
<comment type="caution">
    <text evidence="1">The sequence shown here is derived from an EMBL/GenBank/DDBJ whole genome shotgun (WGS) entry which is preliminary data.</text>
</comment>
<protein>
    <submittedName>
        <fullName evidence="1">Uncharacterized protein</fullName>
    </submittedName>
</protein>
<dbReference type="EMBL" id="JASJQH010000477">
    <property type="protein sequence ID" value="KAK9764179.1"/>
    <property type="molecule type" value="Genomic_DNA"/>
</dbReference>
<dbReference type="Pfam" id="PF07958">
    <property type="entry name" value="DUF1688"/>
    <property type="match status" value="1"/>
</dbReference>
<dbReference type="PANTHER" id="PTHR31687">
    <property type="match status" value="1"/>
</dbReference>
<dbReference type="Proteomes" id="UP001479436">
    <property type="component" value="Unassembled WGS sequence"/>
</dbReference>
<name>A0ABR2WRP3_9FUNG</name>
<reference evidence="1 2" key="1">
    <citation type="submission" date="2023-04" db="EMBL/GenBank/DDBJ databases">
        <title>Genome of Basidiobolus ranarum AG-B5.</title>
        <authorList>
            <person name="Stajich J.E."/>
            <person name="Carter-House D."/>
            <person name="Gryganskyi A."/>
        </authorList>
    </citation>
    <scope>NUCLEOTIDE SEQUENCE [LARGE SCALE GENOMIC DNA]</scope>
    <source>
        <strain evidence="1 2">AG-B5</strain>
    </source>
</reference>
<keyword evidence="2" id="KW-1185">Reference proteome</keyword>
<proteinExistence type="predicted"/>
<dbReference type="InterPro" id="IPR012469">
    <property type="entry name" value="DUF1688"/>
</dbReference>
<organism evidence="1 2">
    <name type="scientific">Basidiobolus ranarum</name>
    <dbReference type="NCBI Taxonomy" id="34480"/>
    <lineage>
        <taxon>Eukaryota</taxon>
        <taxon>Fungi</taxon>
        <taxon>Fungi incertae sedis</taxon>
        <taxon>Zoopagomycota</taxon>
        <taxon>Entomophthoromycotina</taxon>
        <taxon>Basidiobolomycetes</taxon>
        <taxon>Basidiobolales</taxon>
        <taxon>Basidiobolaceae</taxon>
        <taxon>Basidiobolus</taxon>
    </lineage>
</organism>